<evidence type="ECO:0000313" key="2">
    <source>
        <dbReference type="Proteomes" id="UP000067444"/>
    </source>
</evidence>
<dbReference type="EMBL" id="CP012160">
    <property type="protein sequence ID" value="AKS47031.1"/>
    <property type="molecule type" value="Genomic_DNA"/>
</dbReference>
<dbReference type="Proteomes" id="UP000067444">
    <property type="component" value="Chromosome"/>
</dbReference>
<sequence length="85" mass="9764">MGKFTKKGDRYIRKLLVVGMTSRAVMAKRSPHQRFLTTTTMMNEFGQPRNALLLKLKATGVMPFRPNGENFGQLYLRRDIEAMLS</sequence>
<dbReference type="KEGG" id="otm:OSB_24980"/>
<dbReference type="AlphaFoldDB" id="A0A0K0Y816"/>
<organism evidence="1 2">
    <name type="scientific">Octadecabacter temperatus</name>
    <dbReference type="NCBI Taxonomy" id="1458307"/>
    <lineage>
        <taxon>Bacteria</taxon>
        <taxon>Pseudomonadati</taxon>
        <taxon>Pseudomonadota</taxon>
        <taxon>Alphaproteobacteria</taxon>
        <taxon>Rhodobacterales</taxon>
        <taxon>Roseobacteraceae</taxon>
        <taxon>Octadecabacter</taxon>
    </lineage>
</organism>
<accession>A0A0K0Y816</accession>
<gene>
    <name evidence="1" type="ORF">OSB_24980</name>
</gene>
<keyword evidence="2" id="KW-1185">Reference proteome</keyword>
<proteinExistence type="predicted"/>
<protein>
    <submittedName>
        <fullName evidence="1">Uncharacterized protein</fullName>
    </submittedName>
</protein>
<reference evidence="1 2" key="1">
    <citation type="journal article" date="2015" name="Genome Announc.">
        <title>Closed Genome Sequence of Octadecabacter temperatus SB1, the First Mesophilic Species of the Genus Octadecabacter.</title>
        <authorList>
            <person name="Voget S."/>
            <person name="Billerbeck S."/>
            <person name="Simon M."/>
            <person name="Daniel R."/>
        </authorList>
    </citation>
    <scope>NUCLEOTIDE SEQUENCE [LARGE SCALE GENOMIC DNA]</scope>
    <source>
        <strain evidence="1 2">SB1</strain>
    </source>
</reference>
<name>A0A0K0Y816_9RHOB</name>
<dbReference type="PATRIC" id="fig|1458307.3.peg.2522"/>
<evidence type="ECO:0000313" key="1">
    <source>
        <dbReference type="EMBL" id="AKS47031.1"/>
    </source>
</evidence>